<sequence>MKVEIWSDIACPWCYIGKRRFETALAAFPHRDDVDVRWRSYQLDPTLPDHHDGTELDYLVERKGLSREQVSQMFEQVTAIAADEDLSYDFGSVVVANSFAGHELLHLATARGAGDRVKEALLSAHFEHGEDIGDREVLVRIGVEAGLDADEIVRDLDTHTWRDAVVADVTAANSLGIRGVPFFVLDDKYGISGAQPTELFTQALEQAWRESHPLVMVSPTNGTNGTAADAAACGPDGCAV</sequence>
<dbReference type="RefSeq" id="WP_147068098.1">
    <property type="nucleotide sequence ID" value="NZ_BAAARO010000016.1"/>
</dbReference>
<gene>
    <name evidence="2" type="ORF">TAE01_35200</name>
</gene>
<accession>A0A512D635</accession>
<evidence type="ECO:0000313" key="3">
    <source>
        <dbReference type="Proteomes" id="UP000321534"/>
    </source>
</evidence>
<reference evidence="2 3" key="1">
    <citation type="submission" date="2019-07" db="EMBL/GenBank/DDBJ databases">
        <title>Whole genome shotgun sequence of Terrabacter aerolatus NBRC 106305.</title>
        <authorList>
            <person name="Hosoyama A."/>
            <person name="Uohara A."/>
            <person name="Ohji S."/>
            <person name="Ichikawa N."/>
        </authorList>
    </citation>
    <scope>NUCLEOTIDE SEQUENCE [LARGE SCALE GENOMIC DNA]</scope>
    <source>
        <strain evidence="2 3">NBRC 106305</strain>
    </source>
</reference>
<keyword evidence="3" id="KW-1185">Reference proteome</keyword>
<feature type="domain" description="DSBA-like thioredoxin" evidence="1">
    <location>
        <begin position="3"/>
        <end position="204"/>
    </location>
</feature>
<organism evidence="2 3">
    <name type="scientific">Terrabacter aerolatus</name>
    <dbReference type="NCBI Taxonomy" id="422442"/>
    <lineage>
        <taxon>Bacteria</taxon>
        <taxon>Bacillati</taxon>
        <taxon>Actinomycetota</taxon>
        <taxon>Actinomycetes</taxon>
        <taxon>Micrococcales</taxon>
        <taxon>Intrasporangiaceae</taxon>
        <taxon>Terrabacter</taxon>
    </lineage>
</organism>
<dbReference type="EMBL" id="BJYX01000025">
    <property type="protein sequence ID" value="GEO31710.1"/>
    <property type="molecule type" value="Genomic_DNA"/>
</dbReference>
<evidence type="ECO:0000259" key="1">
    <source>
        <dbReference type="Pfam" id="PF01323"/>
    </source>
</evidence>
<dbReference type="AlphaFoldDB" id="A0A512D635"/>
<dbReference type="GO" id="GO:0016491">
    <property type="term" value="F:oxidoreductase activity"/>
    <property type="evidence" value="ECO:0007669"/>
    <property type="project" value="InterPro"/>
</dbReference>
<dbReference type="Pfam" id="PF01323">
    <property type="entry name" value="DSBA"/>
    <property type="match status" value="1"/>
</dbReference>
<dbReference type="OrthoDB" id="9799122at2"/>
<dbReference type="SUPFAM" id="SSF52833">
    <property type="entry name" value="Thioredoxin-like"/>
    <property type="match status" value="1"/>
</dbReference>
<proteinExistence type="predicted"/>
<comment type="caution">
    <text evidence="2">The sequence shown here is derived from an EMBL/GenBank/DDBJ whole genome shotgun (WGS) entry which is preliminary data.</text>
</comment>
<dbReference type="Proteomes" id="UP000321534">
    <property type="component" value="Unassembled WGS sequence"/>
</dbReference>
<dbReference type="InterPro" id="IPR001853">
    <property type="entry name" value="DSBA-like_thioredoxin_dom"/>
</dbReference>
<dbReference type="InterPro" id="IPR036249">
    <property type="entry name" value="Thioredoxin-like_sf"/>
</dbReference>
<name>A0A512D635_9MICO</name>
<dbReference type="Gene3D" id="3.40.30.10">
    <property type="entry name" value="Glutaredoxin"/>
    <property type="match status" value="1"/>
</dbReference>
<dbReference type="PANTHER" id="PTHR13887">
    <property type="entry name" value="GLUTATHIONE S-TRANSFERASE KAPPA"/>
    <property type="match status" value="1"/>
</dbReference>
<protein>
    <submittedName>
        <fullName evidence="2">DSBA oxidoreductase</fullName>
    </submittedName>
</protein>
<dbReference type="CDD" id="cd03024">
    <property type="entry name" value="DsbA_FrnE"/>
    <property type="match status" value="1"/>
</dbReference>
<dbReference type="PANTHER" id="PTHR13887:SF41">
    <property type="entry name" value="THIOREDOXIN SUPERFAMILY PROTEIN"/>
    <property type="match status" value="1"/>
</dbReference>
<evidence type="ECO:0000313" key="2">
    <source>
        <dbReference type="EMBL" id="GEO31710.1"/>
    </source>
</evidence>